<dbReference type="PIRSF" id="PIRSF028744">
    <property type="entry name" value="Addict_mod_HI1419"/>
    <property type="match status" value="1"/>
</dbReference>
<evidence type="ECO:0000313" key="2">
    <source>
        <dbReference type="Proteomes" id="UP000033774"/>
    </source>
</evidence>
<dbReference type="AlphaFoldDB" id="A0A0F3IVI4"/>
<dbReference type="InterPro" id="IPR014056">
    <property type="entry name" value="TypeIITA-like_toxin_pred"/>
</dbReference>
<dbReference type="PANTHER" id="PTHR41791">
    <property type="entry name" value="SSL7039 PROTEIN"/>
    <property type="match status" value="1"/>
</dbReference>
<comment type="caution">
    <text evidence="1">The sequence shown here is derived from an EMBL/GenBank/DDBJ whole genome shotgun (WGS) entry which is preliminary data.</text>
</comment>
<accession>A0A0F3IVI4</accession>
<protein>
    <recommendedName>
        <fullName evidence="3">Addiction module antitoxin RelB</fullName>
    </recommendedName>
</protein>
<proteinExistence type="predicted"/>
<dbReference type="PANTHER" id="PTHR41791:SF1">
    <property type="entry name" value="SSL7039 PROTEIN"/>
    <property type="match status" value="1"/>
</dbReference>
<keyword evidence="2" id="KW-1185">Reference proteome</keyword>
<dbReference type="EMBL" id="LAJY01000051">
    <property type="protein sequence ID" value="KJV10760.1"/>
    <property type="molecule type" value="Genomic_DNA"/>
</dbReference>
<sequence>MMQIETTPDFLTWLNGLTDPAAAKRIRSRIAKAEAGNLGDWKALANAKGIFEMRLTYGPGYRIYFARRGQTIIVLLGGSTKRDQEAAIAAAKHLWKG</sequence>
<dbReference type="SUPFAM" id="SSF143011">
    <property type="entry name" value="RelE-like"/>
    <property type="match status" value="1"/>
</dbReference>
<dbReference type="NCBIfam" id="TIGR02683">
    <property type="entry name" value="upstrm_HI1419"/>
    <property type="match status" value="1"/>
</dbReference>
<gene>
    <name evidence="1" type="ORF">VZ95_02915</name>
</gene>
<reference evidence="1 2" key="1">
    <citation type="submission" date="2015-03" db="EMBL/GenBank/DDBJ databases">
        <title>Draft genome sequence of Elstera litoralis.</title>
        <authorList>
            <person name="Rahalkar M.C."/>
            <person name="Dhakephalkar P.K."/>
            <person name="Pore S.D."/>
            <person name="Arora P."/>
            <person name="Kapse N.G."/>
            <person name="Pandit P.S."/>
        </authorList>
    </citation>
    <scope>NUCLEOTIDE SEQUENCE [LARGE SCALE GENOMIC DNA]</scope>
    <source>
        <strain evidence="1 2">Dia-1</strain>
    </source>
</reference>
<dbReference type="RefSeq" id="WP_045774546.1">
    <property type="nucleotide sequence ID" value="NZ_LAJY01000051.1"/>
</dbReference>
<evidence type="ECO:0000313" key="1">
    <source>
        <dbReference type="EMBL" id="KJV10760.1"/>
    </source>
</evidence>
<dbReference type="InterPro" id="IPR035093">
    <property type="entry name" value="RelE/ParE_toxin_dom_sf"/>
</dbReference>
<name>A0A0F3IVI4_9PROT</name>
<organism evidence="1 2">
    <name type="scientific">Elstera litoralis</name>
    <dbReference type="NCBI Taxonomy" id="552518"/>
    <lineage>
        <taxon>Bacteria</taxon>
        <taxon>Pseudomonadati</taxon>
        <taxon>Pseudomonadota</taxon>
        <taxon>Alphaproteobacteria</taxon>
        <taxon>Rhodospirillales</taxon>
        <taxon>Rhodospirillaceae</taxon>
        <taxon>Elstera</taxon>
    </lineage>
</organism>
<dbReference type="Proteomes" id="UP000033774">
    <property type="component" value="Unassembled WGS sequence"/>
</dbReference>
<evidence type="ECO:0008006" key="3">
    <source>
        <dbReference type="Google" id="ProtNLM"/>
    </source>
</evidence>
<dbReference type="OrthoDB" id="5296237at2"/>